<dbReference type="Proteomes" id="UP000215199">
    <property type="component" value="Unassembled WGS sequence"/>
</dbReference>
<evidence type="ECO:0000259" key="6">
    <source>
        <dbReference type="Pfam" id="PF00441"/>
    </source>
</evidence>
<keyword evidence="5" id="KW-0560">Oxidoreductase</keyword>
<evidence type="ECO:0000313" key="8">
    <source>
        <dbReference type="EMBL" id="OXM65197.1"/>
    </source>
</evidence>
<dbReference type="InterPro" id="IPR009100">
    <property type="entry name" value="AcylCoA_DH/oxidase_NM_dom_sf"/>
</dbReference>
<keyword evidence="3 5" id="KW-0285">Flavoprotein</keyword>
<reference evidence="9" key="1">
    <citation type="submission" date="2017-07" db="EMBL/GenBank/DDBJ databases">
        <title>Comparative genome mining reveals phylogenetic distribution patterns of secondary metabolites in Amycolatopsis.</title>
        <authorList>
            <person name="Adamek M."/>
            <person name="Alanjary M."/>
            <person name="Sales-Ortells H."/>
            <person name="Goodfellow M."/>
            <person name="Bull A.T."/>
            <person name="Kalinowski J."/>
            <person name="Ziemert N."/>
        </authorList>
    </citation>
    <scope>NUCLEOTIDE SEQUENCE [LARGE SCALE GENOMIC DNA]</scope>
    <source>
        <strain evidence="9">H5</strain>
    </source>
</reference>
<dbReference type="PANTHER" id="PTHR43884:SF12">
    <property type="entry name" value="ISOVALERYL-COA DEHYDROGENASE, MITOCHONDRIAL-RELATED"/>
    <property type="match status" value="1"/>
</dbReference>
<dbReference type="InterPro" id="IPR006091">
    <property type="entry name" value="Acyl-CoA_Oxase/DH_mid-dom"/>
</dbReference>
<dbReference type="SUPFAM" id="SSF47203">
    <property type="entry name" value="Acyl-CoA dehydrogenase C-terminal domain-like"/>
    <property type="match status" value="1"/>
</dbReference>
<name>A0A229T1Q2_9PSEU</name>
<evidence type="ECO:0000256" key="3">
    <source>
        <dbReference type="ARBA" id="ARBA00022630"/>
    </source>
</evidence>
<evidence type="ECO:0000256" key="5">
    <source>
        <dbReference type="RuleBase" id="RU362125"/>
    </source>
</evidence>
<dbReference type="InterPro" id="IPR036250">
    <property type="entry name" value="AcylCo_DH-like_C"/>
</dbReference>
<feature type="domain" description="Acyl-CoA oxidase/dehydrogenase middle" evidence="7">
    <location>
        <begin position="132"/>
        <end position="220"/>
    </location>
</feature>
<dbReference type="GO" id="GO:0003995">
    <property type="term" value="F:acyl-CoA dehydrogenase activity"/>
    <property type="evidence" value="ECO:0007669"/>
    <property type="project" value="TreeGrafter"/>
</dbReference>
<dbReference type="InterPro" id="IPR009075">
    <property type="entry name" value="AcylCo_DH/oxidase_C"/>
</dbReference>
<dbReference type="Gene3D" id="1.10.540.10">
    <property type="entry name" value="Acyl-CoA dehydrogenase/oxidase, N-terminal domain"/>
    <property type="match status" value="1"/>
</dbReference>
<dbReference type="Pfam" id="PF00441">
    <property type="entry name" value="Acyl-CoA_dh_1"/>
    <property type="match status" value="1"/>
</dbReference>
<dbReference type="SUPFAM" id="SSF56645">
    <property type="entry name" value="Acyl-CoA dehydrogenase NM domain-like"/>
    <property type="match status" value="1"/>
</dbReference>
<keyword evidence="4 5" id="KW-0274">FAD</keyword>
<dbReference type="Pfam" id="PF02770">
    <property type="entry name" value="Acyl-CoA_dh_M"/>
    <property type="match status" value="1"/>
</dbReference>
<evidence type="ECO:0000313" key="9">
    <source>
        <dbReference type="Proteomes" id="UP000215199"/>
    </source>
</evidence>
<dbReference type="Gene3D" id="1.20.140.10">
    <property type="entry name" value="Butyryl-CoA Dehydrogenase, subunit A, domain 3"/>
    <property type="match status" value="1"/>
</dbReference>
<accession>A0A229T1Q2</accession>
<gene>
    <name evidence="8" type="ORF">CF165_22865</name>
</gene>
<dbReference type="InterPro" id="IPR037069">
    <property type="entry name" value="AcylCoA_DH/ox_N_sf"/>
</dbReference>
<evidence type="ECO:0000256" key="2">
    <source>
        <dbReference type="ARBA" id="ARBA00009347"/>
    </source>
</evidence>
<evidence type="ECO:0000256" key="4">
    <source>
        <dbReference type="ARBA" id="ARBA00022827"/>
    </source>
</evidence>
<dbReference type="PANTHER" id="PTHR43884">
    <property type="entry name" value="ACYL-COA DEHYDROGENASE"/>
    <property type="match status" value="1"/>
</dbReference>
<dbReference type="Gene3D" id="2.40.110.10">
    <property type="entry name" value="Butyryl-CoA Dehydrogenase, subunit A, domain 2"/>
    <property type="match status" value="1"/>
</dbReference>
<dbReference type="InterPro" id="IPR046373">
    <property type="entry name" value="Acyl-CoA_Oxase/DH_mid-dom_sf"/>
</dbReference>
<dbReference type="GO" id="GO:0050660">
    <property type="term" value="F:flavin adenine dinucleotide binding"/>
    <property type="evidence" value="ECO:0007669"/>
    <property type="project" value="InterPro"/>
</dbReference>
<comment type="similarity">
    <text evidence="2 5">Belongs to the acyl-CoA dehydrogenase family.</text>
</comment>
<proteinExistence type="inferred from homology"/>
<dbReference type="OrthoDB" id="3458133at2"/>
<keyword evidence="9" id="KW-1185">Reference proteome</keyword>
<protein>
    <submittedName>
        <fullName evidence="8">Acyl-CoA dehydrogenase</fullName>
    </submittedName>
</protein>
<comment type="caution">
    <text evidence="8">The sequence shown here is derived from an EMBL/GenBank/DDBJ whole genome shotgun (WGS) entry which is preliminary data.</text>
</comment>
<dbReference type="EMBL" id="NMUL01000023">
    <property type="protein sequence ID" value="OXM65197.1"/>
    <property type="molecule type" value="Genomic_DNA"/>
</dbReference>
<feature type="domain" description="Acyl-CoA dehydrogenase/oxidase C-terminal" evidence="6">
    <location>
        <begin position="237"/>
        <end position="371"/>
    </location>
</feature>
<organism evidence="8 9">
    <name type="scientific">Amycolatopsis vastitatis</name>
    <dbReference type="NCBI Taxonomy" id="1905142"/>
    <lineage>
        <taxon>Bacteria</taxon>
        <taxon>Bacillati</taxon>
        <taxon>Actinomycetota</taxon>
        <taxon>Actinomycetes</taxon>
        <taxon>Pseudonocardiales</taxon>
        <taxon>Pseudonocardiaceae</taxon>
        <taxon>Amycolatopsis</taxon>
    </lineage>
</organism>
<sequence length="382" mass="41293">MPVSELDHRLVALRQQVREWAADLRPIALEIDRDPDAINDHLDLPAIRYLSTMVIPPEYGAPPMTVAGHRFYGMASLERAVVLEELACADAGTLLAAPGASMSGVLVDLLADEQQKEWFYGQLLERPQWTFFGLTEPNRGSDAGGLRTALSADGVLTGEKRYVGNATRASLGVVFARTRPGPLGIVATLVRTSAPGYTAVPIDTVGLRGARIGAITLDRVEIPPEHVLGSHLSAAQRGMWACVRTFNRLRPGVAAIALGIARAAYEYVLAERDRPGRDGRDRLDVLGRRIEATRRLIRSAAMSVDANGGHGHLASAAKARACRLAEDATLEACELLGPGARLEHPVLDKLTRDARGVEFMEGTENMQRLNVFHGYLAGAFGR</sequence>
<evidence type="ECO:0000259" key="7">
    <source>
        <dbReference type="Pfam" id="PF02770"/>
    </source>
</evidence>
<evidence type="ECO:0000256" key="1">
    <source>
        <dbReference type="ARBA" id="ARBA00001974"/>
    </source>
</evidence>
<dbReference type="AlphaFoldDB" id="A0A229T1Q2"/>
<comment type="cofactor">
    <cofactor evidence="1 5">
        <name>FAD</name>
        <dbReference type="ChEBI" id="CHEBI:57692"/>
    </cofactor>
</comment>